<dbReference type="AlphaFoldDB" id="A0A9P6BBZ2"/>
<name>A0A9P6BBZ2_9AGAM</name>
<dbReference type="Proteomes" id="UP000886523">
    <property type="component" value="Unassembled WGS sequence"/>
</dbReference>
<proteinExistence type="predicted"/>
<evidence type="ECO:0000313" key="1">
    <source>
        <dbReference type="EMBL" id="KAF9520977.1"/>
    </source>
</evidence>
<reference evidence="1" key="1">
    <citation type="journal article" date="2020" name="Nat. Commun.">
        <title>Large-scale genome sequencing of mycorrhizal fungi provides insights into the early evolution of symbiotic traits.</title>
        <authorList>
            <person name="Miyauchi S."/>
            <person name="Kiss E."/>
            <person name="Kuo A."/>
            <person name="Drula E."/>
            <person name="Kohler A."/>
            <person name="Sanchez-Garcia M."/>
            <person name="Morin E."/>
            <person name="Andreopoulos B."/>
            <person name="Barry K.W."/>
            <person name="Bonito G."/>
            <person name="Buee M."/>
            <person name="Carver A."/>
            <person name="Chen C."/>
            <person name="Cichocki N."/>
            <person name="Clum A."/>
            <person name="Culley D."/>
            <person name="Crous P.W."/>
            <person name="Fauchery L."/>
            <person name="Girlanda M."/>
            <person name="Hayes R.D."/>
            <person name="Keri Z."/>
            <person name="LaButti K."/>
            <person name="Lipzen A."/>
            <person name="Lombard V."/>
            <person name="Magnuson J."/>
            <person name="Maillard F."/>
            <person name="Murat C."/>
            <person name="Nolan M."/>
            <person name="Ohm R.A."/>
            <person name="Pangilinan J."/>
            <person name="Pereira M.F."/>
            <person name="Perotto S."/>
            <person name="Peter M."/>
            <person name="Pfister S."/>
            <person name="Riley R."/>
            <person name="Sitrit Y."/>
            <person name="Stielow J.B."/>
            <person name="Szollosi G."/>
            <person name="Zifcakova L."/>
            <person name="Stursova M."/>
            <person name="Spatafora J.W."/>
            <person name="Tedersoo L."/>
            <person name="Vaario L.M."/>
            <person name="Yamada A."/>
            <person name="Yan M."/>
            <person name="Wang P."/>
            <person name="Xu J."/>
            <person name="Bruns T."/>
            <person name="Baldrian P."/>
            <person name="Vilgalys R."/>
            <person name="Dunand C."/>
            <person name="Henrissat B."/>
            <person name="Grigoriev I.V."/>
            <person name="Hibbett D."/>
            <person name="Nagy L.G."/>
            <person name="Martin F.M."/>
        </authorList>
    </citation>
    <scope>NUCLEOTIDE SEQUENCE</scope>
    <source>
        <strain evidence="1">UP504</strain>
    </source>
</reference>
<dbReference type="GO" id="GO:0005739">
    <property type="term" value="C:mitochondrion"/>
    <property type="evidence" value="ECO:0007669"/>
    <property type="project" value="InterPro"/>
</dbReference>
<protein>
    <submittedName>
        <fullName evidence="1">Uncharacterized protein</fullName>
    </submittedName>
</protein>
<dbReference type="InterPro" id="IPR034595">
    <property type="entry name" value="NDUFAF8"/>
</dbReference>
<gene>
    <name evidence="1" type="ORF">BS47DRAFT_300</name>
</gene>
<evidence type="ECO:0000313" key="2">
    <source>
        <dbReference type="Proteomes" id="UP000886523"/>
    </source>
</evidence>
<dbReference type="GO" id="GO:0032981">
    <property type="term" value="P:mitochondrial respiratory chain complex I assembly"/>
    <property type="evidence" value="ECO:0007669"/>
    <property type="project" value="InterPro"/>
</dbReference>
<accession>A0A9P6BBZ2</accession>
<organism evidence="1 2">
    <name type="scientific">Hydnum rufescens UP504</name>
    <dbReference type="NCBI Taxonomy" id="1448309"/>
    <lineage>
        <taxon>Eukaryota</taxon>
        <taxon>Fungi</taxon>
        <taxon>Dikarya</taxon>
        <taxon>Basidiomycota</taxon>
        <taxon>Agaricomycotina</taxon>
        <taxon>Agaricomycetes</taxon>
        <taxon>Cantharellales</taxon>
        <taxon>Hydnaceae</taxon>
        <taxon>Hydnum</taxon>
    </lineage>
</organism>
<dbReference type="PANTHER" id="PTHR34561:SF1">
    <property type="entry name" value="NADH DEHYDROGENASE [UBIQUINONE] 1 ALPHA SUBCOMPLEX ASSEMBLY FACTOR 8"/>
    <property type="match status" value="1"/>
</dbReference>
<dbReference type="PROSITE" id="PS51808">
    <property type="entry name" value="CHCH"/>
    <property type="match status" value="1"/>
</dbReference>
<comment type="caution">
    <text evidence="1">The sequence shown here is derived from an EMBL/GenBank/DDBJ whole genome shotgun (WGS) entry which is preliminary data.</text>
</comment>
<keyword evidence="2" id="KW-1185">Reference proteome</keyword>
<sequence length="84" mass="9345">MQPSVRLARAVDTQPLKRLASAAGKCSVQSRAYGACILASYQDARRGMCEKEFLAFKECVQEVVRFTHSFSFSPLMQSVTRVVV</sequence>
<dbReference type="OrthoDB" id="3821113at2759"/>
<dbReference type="PANTHER" id="PTHR34561">
    <property type="entry name" value="NADH DEHYDROGENASE [UBIQUINONE] 1 ALPHA SUBCOMPLEX ASSEMBLY FACTOR 8"/>
    <property type="match status" value="1"/>
</dbReference>
<dbReference type="EMBL" id="MU128909">
    <property type="protein sequence ID" value="KAF9520977.1"/>
    <property type="molecule type" value="Genomic_DNA"/>
</dbReference>